<dbReference type="Pfam" id="PF02541">
    <property type="entry name" value="Ppx-GppA"/>
    <property type="match status" value="1"/>
</dbReference>
<dbReference type="AlphaFoldDB" id="A0AAE0FNB0"/>
<organism evidence="2 3">
    <name type="scientific">Cymbomonas tetramitiformis</name>
    <dbReference type="NCBI Taxonomy" id="36881"/>
    <lineage>
        <taxon>Eukaryota</taxon>
        <taxon>Viridiplantae</taxon>
        <taxon>Chlorophyta</taxon>
        <taxon>Pyramimonadophyceae</taxon>
        <taxon>Pyramimonadales</taxon>
        <taxon>Pyramimonadaceae</taxon>
        <taxon>Cymbomonas</taxon>
    </lineage>
</organism>
<accession>A0AAE0FNB0</accession>
<dbReference type="InterPro" id="IPR050273">
    <property type="entry name" value="GppA/Ppx_hydrolase"/>
</dbReference>
<evidence type="ECO:0000313" key="3">
    <source>
        <dbReference type="Proteomes" id="UP001190700"/>
    </source>
</evidence>
<feature type="domain" description="Ppx/GppA phosphatase N-terminal" evidence="1">
    <location>
        <begin position="36"/>
        <end position="156"/>
    </location>
</feature>
<name>A0AAE0FNB0_9CHLO</name>
<dbReference type="Gene3D" id="3.30.420.40">
    <property type="match status" value="1"/>
</dbReference>
<keyword evidence="3" id="KW-1185">Reference proteome</keyword>
<evidence type="ECO:0000259" key="1">
    <source>
        <dbReference type="Pfam" id="PF02541"/>
    </source>
</evidence>
<dbReference type="PANTHER" id="PTHR30005">
    <property type="entry name" value="EXOPOLYPHOSPHATASE"/>
    <property type="match status" value="1"/>
</dbReference>
<sequence>MSAILAALDVGSGASKLEVAKVDTTIIPWTVVGESLFAKEQELKLASDLKSSENNTISAHIIDRLFEVLKNFKKVASDLGATEISAAATAVFRLADNAPEVLKRIQSELGIRVRVISQEEEGEIGFLTAATQFSCEAPDLGNLVAWDSGGASFQLTALAEGLQDIYEVEPPLTVQRCTFKKALIDGVFSLLLYFDIVV</sequence>
<dbReference type="EMBL" id="LGRX02016064">
    <property type="protein sequence ID" value="KAK3262620.1"/>
    <property type="molecule type" value="Genomic_DNA"/>
</dbReference>
<evidence type="ECO:0000313" key="2">
    <source>
        <dbReference type="EMBL" id="KAK3262620.1"/>
    </source>
</evidence>
<reference evidence="2 3" key="1">
    <citation type="journal article" date="2015" name="Genome Biol. Evol.">
        <title>Comparative Genomics of a Bacterivorous Green Alga Reveals Evolutionary Causalities and Consequences of Phago-Mixotrophic Mode of Nutrition.</title>
        <authorList>
            <person name="Burns J.A."/>
            <person name="Paasch A."/>
            <person name="Narechania A."/>
            <person name="Kim E."/>
        </authorList>
    </citation>
    <scope>NUCLEOTIDE SEQUENCE [LARGE SCALE GENOMIC DNA]</scope>
    <source>
        <strain evidence="2 3">PLY_AMNH</strain>
    </source>
</reference>
<dbReference type="InterPro" id="IPR003695">
    <property type="entry name" value="Ppx_GppA_N"/>
</dbReference>
<dbReference type="InterPro" id="IPR043129">
    <property type="entry name" value="ATPase_NBD"/>
</dbReference>
<dbReference type="SUPFAM" id="SSF53067">
    <property type="entry name" value="Actin-like ATPase domain"/>
    <property type="match status" value="1"/>
</dbReference>
<dbReference type="Proteomes" id="UP001190700">
    <property type="component" value="Unassembled WGS sequence"/>
</dbReference>
<gene>
    <name evidence="2" type="ORF">CYMTET_28534</name>
</gene>
<comment type="caution">
    <text evidence="2">The sequence shown here is derived from an EMBL/GenBank/DDBJ whole genome shotgun (WGS) entry which is preliminary data.</text>
</comment>
<protein>
    <recommendedName>
        <fullName evidence="1">Ppx/GppA phosphatase N-terminal domain-containing protein</fullName>
    </recommendedName>
</protein>
<proteinExistence type="predicted"/>
<dbReference type="GO" id="GO:0006357">
    <property type="term" value="P:regulation of transcription by RNA polymerase II"/>
    <property type="evidence" value="ECO:0007669"/>
    <property type="project" value="TreeGrafter"/>
</dbReference>
<dbReference type="PANTHER" id="PTHR30005:SF0">
    <property type="entry name" value="RETROGRADE REGULATION PROTEIN 2"/>
    <property type="match status" value="1"/>
</dbReference>